<dbReference type="InterPro" id="IPR036909">
    <property type="entry name" value="Cyt_c-like_dom_sf"/>
</dbReference>
<reference evidence="7 8" key="1">
    <citation type="submission" date="2016-06" db="EMBL/GenBank/DDBJ databases">
        <title>Complete genome sequence of a deep-branching marine Gamma Proteobacterium Woeseia oceani type strain XK5.</title>
        <authorList>
            <person name="Mu D."/>
            <person name="Du Z."/>
        </authorList>
    </citation>
    <scope>NUCLEOTIDE SEQUENCE [LARGE SCALE GENOMIC DNA]</scope>
    <source>
        <strain evidence="7 8">XK5</strain>
    </source>
</reference>
<name>A0A193LLS1_9GAMM</name>
<dbReference type="InterPro" id="IPR051395">
    <property type="entry name" value="Cytochrome_c_Peroxidase/MauG"/>
</dbReference>
<dbReference type="KEGG" id="woc:BA177_16470"/>
<dbReference type="GO" id="GO:0046872">
    <property type="term" value="F:metal ion binding"/>
    <property type="evidence" value="ECO:0007669"/>
    <property type="project" value="UniProtKB-KW"/>
</dbReference>
<accession>A0A193LLS1</accession>
<dbReference type="InterPro" id="IPR009056">
    <property type="entry name" value="Cyt_c-like_dom"/>
</dbReference>
<dbReference type="OrthoDB" id="9805202at2"/>
<dbReference type="PROSITE" id="PS51007">
    <property type="entry name" value="CYTC"/>
    <property type="match status" value="2"/>
</dbReference>
<dbReference type="InterPro" id="IPR010538">
    <property type="entry name" value="DHOR"/>
</dbReference>
<proteinExistence type="predicted"/>
<evidence type="ECO:0000256" key="5">
    <source>
        <dbReference type="SAM" id="SignalP"/>
    </source>
</evidence>
<feature type="signal peptide" evidence="5">
    <location>
        <begin position="1"/>
        <end position="22"/>
    </location>
</feature>
<dbReference type="AlphaFoldDB" id="A0A193LLS1"/>
<dbReference type="GO" id="GO:0009055">
    <property type="term" value="F:electron transfer activity"/>
    <property type="evidence" value="ECO:0007669"/>
    <property type="project" value="InterPro"/>
</dbReference>
<keyword evidence="8" id="KW-1185">Reference proteome</keyword>
<evidence type="ECO:0000313" key="8">
    <source>
        <dbReference type="Proteomes" id="UP000092695"/>
    </source>
</evidence>
<dbReference type="Gene3D" id="1.10.760.10">
    <property type="entry name" value="Cytochrome c-like domain"/>
    <property type="match status" value="1"/>
</dbReference>
<dbReference type="EMBL" id="CP016268">
    <property type="protein sequence ID" value="ANO53334.1"/>
    <property type="molecule type" value="Genomic_DNA"/>
</dbReference>
<evidence type="ECO:0000259" key="6">
    <source>
        <dbReference type="PROSITE" id="PS51007"/>
    </source>
</evidence>
<dbReference type="PANTHER" id="PTHR30600">
    <property type="entry name" value="CYTOCHROME C PEROXIDASE-RELATED"/>
    <property type="match status" value="1"/>
</dbReference>
<dbReference type="PIRSF" id="PIRSF028099">
    <property type="entry name" value="DUF1111"/>
    <property type="match status" value="1"/>
</dbReference>
<evidence type="ECO:0000256" key="3">
    <source>
        <dbReference type="ARBA" id="ARBA00023004"/>
    </source>
</evidence>
<keyword evidence="5" id="KW-0732">Signal</keyword>
<protein>
    <submittedName>
        <fullName evidence="7">Thiol oxidoreductase</fullName>
    </submittedName>
</protein>
<dbReference type="PANTHER" id="PTHR30600:SF4">
    <property type="entry name" value="CYTOCHROME C DOMAIN-CONTAINING PROTEIN"/>
    <property type="match status" value="1"/>
</dbReference>
<dbReference type="STRING" id="1548547.BA177_16470"/>
<evidence type="ECO:0000256" key="2">
    <source>
        <dbReference type="ARBA" id="ARBA00022723"/>
    </source>
</evidence>
<keyword evidence="1 4" id="KW-0349">Heme</keyword>
<feature type="chain" id="PRO_5008260454" evidence="5">
    <location>
        <begin position="23"/>
        <end position="465"/>
    </location>
</feature>
<evidence type="ECO:0000256" key="1">
    <source>
        <dbReference type="ARBA" id="ARBA00022617"/>
    </source>
</evidence>
<dbReference type="GO" id="GO:0020037">
    <property type="term" value="F:heme binding"/>
    <property type="evidence" value="ECO:0007669"/>
    <property type="project" value="InterPro"/>
</dbReference>
<dbReference type="Proteomes" id="UP000092695">
    <property type="component" value="Chromosome"/>
</dbReference>
<organism evidence="7 8">
    <name type="scientific">Woeseia oceani</name>
    <dbReference type="NCBI Taxonomy" id="1548547"/>
    <lineage>
        <taxon>Bacteria</taxon>
        <taxon>Pseudomonadati</taxon>
        <taxon>Pseudomonadota</taxon>
        <taxon>Gammaproteobacteria</taxon>
        <taxon>Woeseiales</taxon>
        <taxon>Woeseiaceae</taxon>
        <taxon>Woeseia</taxon>
    </lineage>
</organism>
<evidence type="ECO:0000256" key="4">
    <source>
        <dbReference type="PROSITE-ProRule" id="PRU00433"/>
    </source>
</evidence>
<dbReference type="Pfam" id="PF06537">
    <property type="entry name" value="DHOR"/>
    <property type="match status" value="1"/>
</dbReference>
<feature type="domain" description="Cytochrome c" evidence="6">
    <location>
        <begin position="78"/>
        <end position="163"/>
    </location>
</feature>
<dbReference type="SUPFAM" id="SSF46626">
    <property type="entry name" value="Cytochrome c"/>
    <property type="match status" value="1"/>
</dbReference>
<keyword evidence="2 4" id="KW-0479">Metal-binding</keyword>
<dbReference type="GO" id="GO:0004130">
    <property type="term" value="F:cytochrome-c peroxidase activity"/>
    <property type="evidence" value="ECO:0007669"/>
    <property type="project" value="TreeGrafter"/>
</dbReference>
<gene>
    <name evidence="7" type="ORF">BA177_16470</name>
</gene>
<feature type="domain" description="Cytochrome c" evidence="6">
    <location>
        <begin position="334"/>
        <end position="465"/>
    </location>
</feature>
<sequence length="465" mass="49877">MTLFKVNPWSAGLLLLAGAAVASTPEFLEASGGDASVRNATRNAFSLPSGNMPLRERLDFSVGNSFFRNAWVIAPASTDARDGLGALYNTNACQNCHIKDGRGHPPERAGDNAVSMLIRLSIPPTSEDARQLQQDGSVGDPVYGGQLQDFAVPGVAAEGQVRISYEEHTVELNGEPAITLRRPTLHIEELGYGPLHEAVMTSARIAPPMIGLGLLAAIPEETLQALADPDDRDGDGISGRINTVWDVAKQRQATGRFGWKAGQPTLEQQNAAAFNGDMGITTRLFTAANCTAAQQDCQQQASGGDPEVSAEILRQVTFYSRNLAVPARRDAGSPEVRRGIEVFSDSGCGACHVPGLTTGKADDAWLANQQIAPYTDLLLHDMGEGLADNRPEFEASGSEWRTPPLWGIGLTRTVGERAYYLHDGRARTLLEAILWHGGEAQASRDAVVAMSPVERKALLRFLESL</sequence>
<evidence type="ECO:0000313" key="7">
    <source>
        <dbReference type="EMBL" id="ANO53334.1"/>
    </source>
</evidence>
<keyword evidence="3 4" id="KW-0408">Iron</keyword>